<evidence type="ECO:0000256" key="2">
    <source>
        <dbReference type="ARBA" id="ARBA00022448"/>
    </source>
</evidence>
<keyword evidence="3 9" id="KW-0812">Transmembrane</keyword>
<accession>A0AAN8FSQ3</accession>
<dbReference type="EMBL" id="WIXE01004713">
    <property type="protein sequence ID" value="KAK5982809.1"/>
    <property type="molecule type" value="Genomic_DNA"/>
</dbReference>
<keyword evidence="11" id="KW-1185">Reference proteome</keyword>
<evidence type="ECO:0000256" key="7">
    <source>
        <dbReference type="PIRSR" id="PIRSR600175-1"/>
    </source>
</evidence>
<feature type="transmembrane region" description="Helical" evidence="9">
    <location>
        <begin position="100"/>
        <end position="120"/>
    </location>
</feature>
<evidence type="ECO:0000256" key="6">
    <source>
        <dbReference type="ARBA" id="ARBA00023136"/>
    </source>
</evidence>
<dbReference type="SUPFAM" id="SSF161070">
    <property type="entry name" value="SNF-like"/>
    <property type="match status" value="1"/>
</dbReference>
<dbReference type="GO" id="GO:0005886">
    <property type="term" value="C:plasma membrane"/>
    <property type="evidence" value="ECO:0007669"/>
    <property type="project" value="TreeGrafter"/>
</dbReference>
<feature type="binding site" evidence="7">
    <location>
        <position position="189"/>
    </location>
    <ligand>
        <name>Na(+)</name>
        <dbReference type="ChEBI" id="CHEBI:29101"/>
        <label>1</label>
    </ligand>
</feature>
<evidence type="ECO:0000256" key="1">
    <source>
        <dbReference type="ARBA" id="ARBA00004141"/>
    </source>
</evidence>
<keyword evidence="5 9" id="KW-1133">Transmembrane helix</keyword>
<keyword evidence="8" id="KW-1015">Disulfide bond</keyword>
<gene>
    <name evidence="10" type="ORF">GCK32_015087</name>
</gene>
<feature type="disulfide bond" evidence="8">
    <location>
        <begin position="14"/>
        <end position="23"/>
    </location>
</feature>
<dbReference type="GO" id="GO:0043005">
    <property type="term" value="C:neuron projection"/>
    <property type="evidence" value="ECO:0007669"/>
    <property type="project" value="TreeGrafter"/>
</dbReference>
<dbReference type="InterPro" id="IPR000175">
    <property type="entry name" value="Na/ntran_symport"/>
</dbReference>
<dbReference type="PANTHER" id="PTHR11616:SF326">
    <property type="entry name" value="SODIUM-DEPENDENT TRANSPORTER SNF-5"/>
    <property type="match status" value="1"/>
</dbReference>
<keyword evidence="4" id="KW-0769">Symport</keyword>
<dbReference type="Pfam" id="PF00209">
    <property type="entry name" value="SNF"/>
    <property type="match status" value="1"/>
</dbReference>
<feature type="non-terminal residue" evidence="10">
    <location>
        <position position="282"/>
    </location>
</feature>
<dbReference type="PROSITE" id="PS50267">
    <property type="entry name" value="NA_NEUROTRAN_SYMP_3"/>
    <property type="match status" value="1"/>
</dbReference>
<keyword evidence="6 9" id="KW-0472">Membrane</keyword>
<dbReference type="Proteomes" id="UP001331761">
    <property type="component" value="Unassembled WGS sequence"/>
</dbReference>
<feature type="binding site" evidence="7">
    <location>
        <position position="157"/>
    </location>
    <ligand>
        <name>Na(+)</name>
        <dbReference type="ChEBI" id="CHEBI:29101"/>
        <label>1</label>
    </ligand>
</feature>
<keyword evidence="7" id="KW-0479">Metal-binding</keyword>
<dbReference type="GO" id="GO:0005332">
    <property type="term" value="F:gamma-aminobutyric acid:sodium:chloride symporter activity"/>
    <property type="evidence" value="ECO:0007669"/>
    <property type="project" value="TreeGrafter"/>
</dbReference>
<evidence type="ECO:0000313" key="11">
    <source>
        <dbReference type="Proteomes" id="UP001331761"/>
    </source>
</evidence>
<evidence type="ECO:0000256" key="4">
    <source>
        <dbReference type="ARBA" id="ARBA00022847"/>
    </source>
</evidence>
<dbReference type="InterPro" id="IPR037272">
    <property type="entry name" value="SNS_sf"/>
</dbReference>
<keyword evidence="7" id="KW-0915">Sodium</keyword>
<dbReference type="PRINTS" id="PR00176">
    <property type="entry name" value="NANEUSMPORT"/>
</dbReference>
<protein>
    <submittedName>
        <fullName evidence="10">Sodium-and chloride-dependent glycine transporter 2</fullName>
    </submittedName>
</protein>
<evidence type="ECO:0000256" key="3">
    <source>
        <dbReference type="ARBA" id="ARBA00022692"/>
    </source>
</evidence>
<dbReference type="AlphaFoldDB" id="A0AAN8FSQ3"/>
<feature type="binding site" evidence="7">
    <location>
        <position position="254"/>
    </location>
    <ligand>
        <name>Na(+)</name>
        <dbReference type="ChEBI" id="CHEBI:29101"/>
        <label>1</label>
    </ligand>
</feature>
<proteinExistence type="predicted"/>
<dbReference type="PANTHER" id="PTHR11616">
    <property type="entry name" value="SODIUM/CHLORIDE DEPENDENT TRANSPORTER"/>
    <property type="match status" value="1"/>
</dbReference>
<feature type="transmembrane region" description="Helical" evidence="9">
    <location>
        <begin position="71"/>
        <end position="91"/>
    </location>
</feature>
<keyword evidence="2" id="KW-0813">Transport</keyword>
<feature type="transmembrane region" description="Helical" evidence="9">
    <location>
        <begin position="181"/>
        <end position="207"/>
    </location>
</feature>
<evidence type="ECO:0000256" key="5">
    <source>
        <dbReference type="ARBA" id="ARBA00022989"/>
    </source>
</evidence>
<organism evidence="10 11">
    <name type="scientific">Trichostrongylus colubriformis</name>
    <name type="common">Black scour worm</name>
    <dbReference type="NCBI Taxonomy" id="6319"/>
    <lineage>
        <taxon>Eukaryota</taxon>
        <taxon>Metazoa</taxon>
        <taxon>Ecdysozoa</taxon>
        <taxon>Nematoda</taxon>
        <taxon>Chromadorea</taxon>
        <taxon>Rhabditida</taxon>
        <taxon>Rhabditina</taxon>
        <taxon>Rhabditomorpha</taxon>
        <taxon>Strongyloidea</taxon>
        <taxon>Trichostrongylidae</taxon>
        <taxon>Trichostrongylus</taxon>
    </lineage>
</organism>
<comment type="subcellular location">
    <subcellularLocation>
        <location evidence="1">Membrane</location>
        <topology evidence="1">Multi-pass membrane protein</topology>
    </subcellularLocation>
</comment>
<feature type="transmembrane region" description="Helical" evidence="9">
    <location>
        <begin position="147"/>
        <end position="169"/>
    </location>
</feature>
<comment type="caution">
    <text evidence="10">The sequence shown here is derived from an EMBL/GenBank/DDBJ whole genome shotgun (WGS) entry which is preliminary data.</text>
</comment>
<dbReference type="GO" id="GO:0046872">
    <property type="term" value="F:metal ion binding"/>
    <property type="evidence" value="ECO:0007669"/>
    <property type="project" value="UniProtKB-KW"/>
</dbReference>
<sequence length="282" mass="31796">MRTDPLKHSSLSDCTDETSMEECKRKDPLSPIAFNGTCIAKVLKEMKTPFDQYFTNVITKRSDGIDQIGEINWPVLSTLALMWSSVMLILLKGYKYMGKAAYIGSTFPYIVVVILFFRGITLEGASDGVYYYLGKPDLKKLLNHETWSAALVQVCYSLNVGYGAIIMLASYNSRYINCYRAAWIVIWGNVVMSVLCGIAVFATLGYLSHHIHKPIDEVVSDGLSLAFVAYPEALLEMPYPSVWAICFFTMLFFLGITTEVGFTETICTSIYDQWPATRNFKW</sequence>
<feature type="transmembrane region" description="Helical" evidence="9">
    <location>
        <begin position="242"/>
        <end position="262"/>
    </location>
</feature>
<evidence type="ECO:0000313" key="10">
    <source>
        <dbReference type="EMBL" id="KAK5982809.1"/>
    </source>
</evidence>
<evidence type="ECO:0000256" key="9">
    <source>
        <dbReference type="SAM" id="Phobius"/>
    </source>
</evidence>
<name>A0AAN8FSQ3_TRICO</name>
<evidence type="ECO:0000256" key="8">
    <source>
        <dbReference type="PIRSR" id="PIRSR600175-2"/>
    </source>
</evidence>
<reference evidence="10 11" key="1">
    <citation type="submission" date="2019-10" db="EMBL/GenBank/DDBJ databases">
        <title>Assembly and Annotation for the nematode Trichostrongylus colubriformis.</title>
        <authorList>
            <person name="Martin J."/>
        </authorList>
    </citation>
    <scope>NUCLEOTIDE SEQUENCE [LARGE SCALE GENOMIC DNA]</scope>
    <source>
        <strain evidence="10">G859</strain>
        <tissue evidence="10">Whole worm</tissue>
    </source>
</reference>